<dbReference type="Proteomes" id="UP001469553">
    <property type="component" value="Unassembled WGS sequence"/>
</dbReference>
<gene>
    <name evidence="2" type="ORF">AMECASPLE_033263</name>
</gene>
<name>A0ABV1AEE1_9TELE</name>
<proteinExistence type="predicted"/>
<evidence type="ECO:0000313" key="3">
    <source>
        <dbReference type="Proteomes" id="UP001469553"/>
    </source>
</evidence>
<comment type="caution">
    <text evidence="2">The sequence shown here is derived from an EMBL/GenBank/DDBJ whole genome shotgun (WGS) entry which is preliminary data.</text>
</comment>
<evidence type="ECO:0000256" key="1">
    <source>
        <dbReference type="SAM" id="MobiDB-lite"/>
    </source>
</evidence>
<evidence type="ECO:0000313" key="2">
    <source>
        <dbReference type="EMBL" id="MEQ2316519.1"/>
    </source>
</evidence>
<accession>A0ABV1AEE1</accession>
<feature type="region of interest" description="Disordered" evidence="1">
    <location>
        <begin position="44"/>
        <end position="83"/>
    </location>
</feature>
<reference evidence="2 3" key="1">
    <citation type="submission" date="2021-06" db="EMBL/GenBank/DDBJ databases">
        <authorList>
            <person name="Palmer J.M."/>
        </authorList>
    </citation>
    <scope>NUCLEOTIDE SEQUENCE [LARGE SCALE GENOMIC DNA]</scope>
    <source>
        <strain evidence="2 3">AS_MEX2019</strain>
        <tissue evidence="2">Muscle</tissue>
    </source>
</reference>
<sequence>MHYIIENLSMQEMRWYTQLVWETRVHSDRARKGKVTVLNIRTENRANKKHKFSSQAMQQNQEDGNWHQQKPKPPDKGQTPFHSATLKCKFGGKEWSHSKYVITKKSLR</sequence>
<protein>
    <submittedName>
        <fullName evidence="2">Uncharacterized protein</fullName>
    </submittedName>
</protein>
<dbReference type="EMBL" id="JAHRIP010089119">
    <property type="protein sequence ID" value="MEQ2316519.1"/>
    <property type="molecule type" value="Genomic_DNA"/>
</dbReference>
<feature type="compositionally biased region" description="Polar residues" evidence="1">
    <location>
        <begin position="53"/>
        <end position="68"/>
    </location>
</feature>
<keyword evidence="3" id="KW-1185">Reference proteome</keyword>
<organism evidence="2 3">
    <name type="scientific">Ameca splendens</name>
    <dbReference type="NCBI Taxonomy" id="208324"/>
    <lineage>
        <taxon>Eukaryota</taxon>
        <taxon>Metazoa</taxon>
        <taxon>Chordata</taxon>
        <taxon>Craniata</taxon>
        <taxon>Vertebrata</taxon>
        <taxon>Euteleostomi</taxon>
        <taxon>Actinopterygii</taxon>
        <taxon>Neopterygii</taxon>
        <taxon>Teleostei</taxon>
        <taxon>Neoteleostei</taxon>
        <taxon>Acanthomorphata</taxon>
        <taxon>Ovalentaria</taxon>
        <taxon>Atherinomorphae</taxon>
        <taxon>Cyprinodontiformes</taxon>
        <taxon>Goodeidae</taxon>
        <taxon>Ameca</taxon>
    </lineage>
</organism>